<evidence type="ECO:0000259" key="4">
    <source>
        <dbReference type="PROSITE" id="PS50932"/>
    </source>
</evidence>
<dbReference type="Pfam" id="PF00356">
    <property type="entry name" value="LacI"/>
    <property type="match status" value="1"/>
</dbReference>
<sequence length="338" mass="38244">MKKNVTIKEIGKRLNLSFSTISRALHKHPGISLATQQLVMETADEMGYLPNQKAIFFKQGRTFNIGVILPELSESFFSAAISAIEDIAYKNNYVITVAQSHDDQKREKQMVEQMKSSGVDGLLVSVAKNTMDFDHFEQLKKSIIPVVYFDRIPPIENIHYVTCNIKKGSMETVDFLVKRGHKHIAFINGPRKLWESKQRKEGYLKGLKKNSLEFDPFLVMNCDLTKEGVVMTLETLLKRRLKPTAIIAFSDDVASFAIGHALKLGIRVNEEIEFASFANSPISKYIEFPPLASVEHFPSEQGQKAIDALLHLIQNNNSTEQYFFNTLVDPVLVQHIGK</sequence>
<keyword evidence="2" id="KW-0238">DNA-binding</keyword>
<dbReference type="OrthoDB" id="9803256at2"/>
<evidence type="ECO:0000256" key="2">
    <source>
        <dbReference type="ARBA" id="ARBA00023125"/>
    </source>
</evidence>
<dbReference type="CDD" id="cd06267">
    <property type="entry name" value="PBP1_LacI_sugar_binding-like"/>
    <property type="match status" value="1"/>
</dbReference>
<organism evidence="5 6">
    <name type="scientific">Pedobacter chitinilyticus</name>
    <dbReference type="NCBI Taxonomy" id="2233776"/>
    <lineage>
        <taxon>Bacteria</taxon>
        <taxon>Pseudomonadati</taxon>
        <taxon>Bacteroidota</taxon>
        <taxon>Sphingobacteriia</taxon>
        <taxon>Sphingobacteriales</taxon>
        <taxon>Sphingobacteriaceae</taxon>
        <taxon>Pedobacter</taxon>
    </lineage>
</organism>
<dbReference type="InterPro" id="IPR000843">
    <property type="entry name" value="HTH_LacI"/>
</dbReference>
<dbReference type="GO" id="GO:0003700">
    <property type="term" value="F:DNA-binding transcription factor activity"/>
    <property type="evidence" value="ECO:0007669"/>
    <property type="project" value="TreeGrafter"/>
</dbReference>
<dbReference type="AlphaFoldDB" id="A0A3S3PSR5"/>
<evidence type="ECO:0000256" key="1">
    <source>
        <dbReference type="ARBA" id="ARBA00023015"/>
    </source>
</evidence>
<dbReference type="InterPro" id="IPR001761">
    <property type="entry name" value="Peripla_BP/Lac1_sug-bd_dom"/>
</dbReference>
<gene>
    <name evidence="5" type="ORF">DPV69_18115</name>
</gene>
<dbReference type="SMART" id="SM00354">
    <property type="entry name" value="HTH_LACI"/>
    <property type="match status" value="1"/>
</dbReference>
<accession>A0A3S3PSR5</accession>
<protein>
    <submittedName>
        <fullName evidence="5">LacI family transcriptional regulator</fullName>
    </submittedName>
</protein>
<evidence type="ECO:0000256" key="3">
    <source>
        <dbReference type="ARBA" id="ARBA00023163"/>
    </source>
</evidence>
<dbReference type="SUPFAM" id="SSF47413">
    <property type="entry name" value="lambda repressor-like DNA-binding domains"/>
    <property type="match status" value="1"/>
</dbReference>
<dbReference type="SUPFAM" id="SSF53822">
    <property type="entry name" value="Periplasmic binding protein-like I"/>
    <property type="match status" value="1"/>
</dbReference>
<dbReference type="Pfam" id="PF00532">
    <property type="entry name" value="Peripla_BP_1"/>
    <property type="match status" value="1"/>
</dbReference>
<reference evidence="5 6" key="1">
    <citation type="submission" date="2018-06" db="EMBL/GenBank/DDBJ databases">
        <title>Pedobacter endophyticus sp. nov., an endophytic bacterium isolated from a leaf of Triticum aestivum.</title>
        <authorList>
            <person name="Zhang L."/>
        </authorList>
    </citation>
    <scope>NUCLEOTIDE SEQUENCE [LARGE SCALE GENOMIC DNA]</scope>
    <source>
        <strain evidence="5 6">CM134L-2</strain>
    </source>
</reference>
<dbReference type="PANTHER" id="PTHR30146">
    <property type="entry name" value="LACI-RELATED TRANSCRIPTIONAL REPRESSOR"/>
    <property type="match status" value="1"/>
</dbReference>
<dbReference type="RefSeq" id="WP_113648823.1">
    <property type="nucleotide sequence ID" value="NZ_QMHN01000006.1"/>
</dbReference>
<feature type="domain" description="HTH lacI-type" evidence="4">
    <location>
        <begin position="5"/>
        <end position="59"/>
    </location>
</feature>
<keyword evidence="1" id="KW-0805">Transcription regulation</keyword>
<evidence type="ECO:0000313" key="5">
    <source>
        <dbReference type="EMBL" id="RWU05077.1"/>
    </source>
</evidence>
<dbReference type="Gene3D" id="1.10.260.40">
    <property type="entry name" value="lambda repressor-like DNA-binding domains"/>
    <property type="match status" value="1"/>
</dbReference>
<proteinExistence type="predicted"/>
<dbReference type="InterPro" id="IPR010982">
    <property type="entry name" value="Lambda_DNA-bd_dom_sf"/>
</dbReference>
<keyword evidence="6" id="KW-1185">Reference proteome</keyword>
<dbReference type="GO" id="GO:0000976">
    <property type="term" value="F:transcription cis-regulatory region binding"/>
    <property type="evidence" value="ECO:0007669"/>
    <property type="project" value="TreeGrafter"/>
</dbReference>
<comment type="caution">
    <text evidence="5">The sequence shown here is derived from an EMBL/GenBank/DDBJ whole genome shotgun (WGS) entry which is preliminary data.</text>
</comment>
<dbReference type="PANTHER" id="PTHR30146:SF109">
    <property type="entry name" value="HTH-TYPE TRANSCRIPTIONAL REGULATOR GALS"/>
    <property type="match status" value="1"/>
</dbReference>
<dbReference type="PROSITE" id="PS50932">
    <property type="entry name" value="HTH_LACI_2"/>
    <property type="match status" value="1"/>
</dbReference>
<dbReference type="InterPro" id="IPR028082">
    <property type="entry name" value="Peripla_BP_I"/>
</dbReference>
<name>A0A3S3PSR5_9SPHI</name>
<dbReference type="EMBL" id="SAYW01000006">
    <property type="protein sequence ID" value="RWU05077.1"/>
    <property type="molecule type" value="Genomic_DNA"/>
</dbReference>
<keyword evidence="3" id="KW-0804">Transcription</keyword>
<dbReference type="Gene3D" id="3.40.50.2300">
    <property type="match status" value="2"/>
</dbReference>
<evidence type="ECO:0000313" key="6">
    <source>
        <dbReference type="Proteomes" id="UP000284120"/>
    </source>
</evidence>
<dbReference type="CDD" id="cd01392">
    <property type="entry name" value="HTH_LacI"/>
    <property type="match status" value="1"/>
</dbReference>
<dbReference type="Proteomes" id="UP000284120">
    <property type="component" value="Unassembled WGS sequence"/>
</dbReference>